<comment type="caution">
    <text evidence="1">The sequence shown here is derived from an EMBL/GenBank/DDBJ whole genome shotgun (WGS) entry which is preliminary data.</text>
</comment>
<dbReference type="Proteomes" id="UP000299102">
    <property type="component" value="Unassembled WGS sequence"/>
</dbReference>
<dbReference type="AlphaFoldDB" id="A0A4C1YXF4"/>
<organism evidence="1 2">
    <name type="scientific">Eumeta variegata</name>
    <name type="common">Bagworm moth</name>
    <name type="synonym">Eumeta japonica</name>
    <dbReference type="NCBI Taxonomy" id="151549"/>
    <lineage>
        <taxon>Eukaryota</taxon>
        <taxon>Metazoa</taxon>
        <taxon>Ecdysozoa</taxon>
        <taxon>Arthropoda</taxon>
        <taxon>Hexapoda</taxon>
        <taxon>Insecta</taxon>
        <taxon>Pterygota</taxon>
        <taxon>Neoptera</taxon>
        <taxon>Endopterygota</taxon>
        <taxon>Lepidoptera</taxon>
        <taxon>Glossata</taxon>
        <taxon>Ditrysia</taxon>
        <taxon>Tineoidea</taxon>
        <taxon>Psychidae</taxon>
        <taxon>Oiketicinae</taxon>
        <taxon>Eumeta</taxon>
    </lineage>
</organism>
<evidence type="ECO:0000313" key="1">
    <source>
        <dbReference type="EMBL" id="GBP79025.1"/>
    </source>
</evidence>
<accession>A0A4C1YXF4</accession>
<proteinExistence type="predicted"/>
<gene>
    <name evidence="1" type="ORF">EVAR_63027_1</name>
</gene>
<evidence type="ECO:0000313" key="2">
    <source>
        <dbReference type="Proteomes" id="UP000299102"/>
    </source>
</evidence>
<sequence>MTWWAQIRGVNEQASYQTVIVTAAHGHSLPQRSHGCVAGLGRDRIDNRGVSVDVRVEVGEVQIYTTKSGRTPGLIPNSGASLEALLQKIGLFIGYIGTSNNVYPGIIQMGTVTASGIASGNDIDLTARSIYIIDKEIDSVSTRANPRAEY</sequence>
<keyword evidence="2" id="KW-1185">Reference proteome</keyword>
<dbReference type="EMBL" id="BGZK01001396">
    <property type="protein sequence ID" value="GBP79025.1"/>
    <property type="molecule type" value="Genomic_DNA"/>
</dbReference>
<reference evidence="1 2" key="1">
    <citation type="journal article" date="2019" name="Commun. Biol.">
        <title>The bagworm genome reveals a unique fibroin gene that provides high tensile strength.</title>
        <authorList>
            <person name="Kono N."/>
            <person name="Nakamura H."/>
            <person name="Ohtoshi R."/>
            <person name="Tomita M."/>
            <person name="Numata K."/>
            <person name="Arakawa K."/>
        </authorList>
    </citation>
    <scope>NUCLEOTIDE SEQUENCE [LARGE SCALE GENOMIC DNA]</scope>
</reference>
<protein>
    <submittedName>
        <fullName evidence="1">Uncharacterized protein</fullName>
    </submittedName>
</protein>
<name>A0A4C1YXF4_EUMVA</name>